<dbReference type="RefSeq" id="WP_074713571.1">
    <property type="nucleotide sequence ID" value="NZ_FNTV01000002.1"/>
</dbReference>
<dbReference type="EMBL" id="FNTV01000002">
    <property type="protein sequence ID" value="SEF11729.1"/>
    <property type="molecule type" value="Genomic_DNA"/>
</dbReference>
<feature type="transmembrane region" description="Helical" evidence="1">
    <location>
        <begin position="6"/>
        <end position="27"/>
    </location>
</feature>
<proteinExistence type="predicted"/>
<reference evidence="2 3" key="1">
    <citation type="submission" date="2016-10" db="EMBL/GenBank/DDBJ databases">
        <authorList>
            <person name="de Groot N.N."/>
        </authorList>
    </citation>
    <scope>NUCLEOTIDE SEQUENCE [LARGE SCALE GENOMIC DNA]</scope>
    <source>
        <strain evidence="2 3">DSM 22274</strain>
    </source>
</reference>
<dbReference type="Proteomes" id="UP000182725">
    <property type="component" value="Unassembled WGS sequence"/>
</dbReference>
<sequence>MELDQLGRILAGIAGLLGVVVTVFLAARKATNREAIAHRRASEALSLLKAWEETKLADESPGDLRAKASLRLELLDQALRSTQIYVSSTKPILTTYWASFIFFAYVPISAGIMMFKLEASDLDNPWIQAMVVGVPMAVLFAAVFVSFRVSQHRQDAKSLNVSRKRRSAHIRGKTKSGARQKWNKVMAVFAGKHERIGNGD</sequence>
<evidence type="ECO:0000313" key="2">
    <source>
        <dbReference type="EMBL" id="SEF11729.1"/>
    </source>
</evidence>
<accession>A0A1H5PCV9</accession>
<gene>
    <name evidence="2" type="ORF">SAMN04489740_4136</name>
</gene>
<evidence type="ECO:0000256" key="1">
    <source>
        <dbReference type="SAM" id="Phobius"/>
    </source>
</evidence>
<organism evidence="2 3">
    <name type="scientific">Arthrobacter alpinus</name>
    <dbReference type="NCBI Taxonomy" id="656366"/>
    <lineage>
        <taxon>Bacteria</taxon>
        <taxon>Bacillati</taxon>
        <taxon>Actinomycetota</taxon>
        <taxon>Actinomycetes</taxon>
        <taxon>Micrococcales</taxon>
        <taxon>Micrococcaceae</taxon>
        <taxon>Arthrobacter</taxon>
    </lineage>
</organism>
<protein>
    <submittedName>
        <fullName evidence="2">Uncharacterized protein</fullName>
    </submittedName>
</protein>
<keyword evidence="1" id="KW-1133">Transmembrane helix</keyword>
<evidence type="ECO:0000313" key="3">
    <source>
        <dbReference type="Proteomes" id="UP000182725"/>
    </source>
</evidence>
<name>A0A1H5PCV9_9MICC</name>
<feature type="transmembrane region" description="Helical" evidence="1">
    <location>
        <begin position="127"/>
        <end position="147"/>
    </location>
</feature>
<dbReference type="AlphaFoldDB" id="A0A1H5PCV9"/>
<keyword evidence="1" id="KW-0812">Transmembrane</keyword>
<feature type="transmembrane region" description="Helical" evidence="1">
    <location>
        <begin position="96"/>
        <end position="115"/>
    </location>
</feature>
<keyword evidence="1" id="KW-0472">Membrane</keyword>